<dbReference type="Pfam" id="PF21784">
    <property type="entry name" value="Bflower"/>
    <property type="match status" value="1"/>
</dbReference>
<name>A0A937XFG1_UNCW3</name>
<accession>A0A937XFG1</accession>
<feature type="domain" description="4-fold beta flower" evidence="1">
    <location>
        <begin position="26"/>
        <end position="138"/>
    </location>
</feature>
<protein>
    <recommendedName>
        <fullName evidence="1">4-fold beta flower domain-containing protein</fullName>
    </recommendedName>
</protein>
<evidence type="ECO:0000313" key="2">
    <source>
        <dbReference type="EMBL" id="MBM3331369.1"/>
    </source>
</evidence>
<dbReference type="InterPro" id="IPR048911">
    <property type="entry name" value="Bflower"/>
</dbReference>
<evidence type="ECO:0000313" key="3">
    <source>
        <dbReference type="Proteomes" id="UP000779900"/>
    </source>
</evidence>
<dbReference type="EMBL" id="VGIR01000027">
    <property type="protein sequence ID" value="MBM3331369.1"/>
    <property type="molecule type" value="Genomic_DNA"/>
</dbReference>
<gene>
    <name evidence="2" type="ORF">FJY68_05885</name>
</gene>
<dbReference type="Proteomes" id="UP000779900">
    <property type="component" value="Unassembled WGS sequence"/>
</dbReference>
<dbReference type="AlphaFoldDB" id="A0A937XFG1"/>
<evidence type="ECO:0000259" key="1">
    <source>
        <dbReference type="Pfam" id="PF21784"/>
    </source>
</evidence>
<sequence>MNIDLSKYMRDDDEKKPQSTVRELILFNRWGKATLRLRDKVIYDYKGRARGFVVGTTVYDVRGEHRGFWRSLLMSDRMHRVIGYAYGASIQGLVLPPVEFPPLVYRDDPPPPLPEGLTDLECPPFVAVWSMMQFENLLPNFDEEEEKRVVEDEEL</sequence>
<proteinExistence type="predicted"/>
<reference evidence="2" key="1">
    <citation type="submission" date="2019-03" db="EMBL/GenBank/DDBJ databases">
        <title>Lake Tanganyika Metagenome-Assembled Genomes (MAGs).</title>
        <authorList>
            <person name="Tran P."/>
        </authorList>
    </citation>
    <scope>NUCLEOTIDE SEQUENCE</scope>
    <source>
        <strain evidence="2">K_DeepCast_150m_m2_040</strain>
    </source>
</reference>
<comment type="caution">
    <text evidence="2">The sequence shown here is derived from an EMBL/GenBank/DDBJ whole genome shotgun (WGS) entry which is preliminary data.</text>
</comment>
<organism evidence="2 3">
    <name type="scientific">candidate division WOR-3 bacterium</name>
    <dbReference type="NCBI Taxonomy" id="2052148"/>
    <lineage>
        <taxon>Bacteria</taxon>
        <taxon>Bacteria division WOR-3</taxon>
    </lineage>
</organism>